<feature type="compositionally biased region" description="Low complexity" evidence="1">
    <location>
        <begin position="26"/>
        <end position="38"/>
    </location>
</feature>
<dbReference type="EMBL" id="FOCC01000001">
    <property type="protein sequence ID" value="SEM31758.1"/>
    <property type="molecule type" value="Genomic_DNA"/>
</dbReference>
<evidence type="ECO:0008006" key="5">
    <source>
        <dbReference type="Google" id="ProtNLM"/>
    </source>
</evidence>
<protein>
    <recommendedName>
        <fullName evidence="5">Lipoprotein</fullName>
    </recommendedName>
</protein>
<proteinExistence type="predicted"/>
<evidence type="ECO:0000256" key="1">
    <source>
        <dbReference type="SAM" id="MobiDB-lite"/>
    </source>
</evidence>
<evidence type="ECO:0000256" key="2">
    <source>
        <dbReference type="SAM" id="SignalP"/>
    </source>
</evidence>
<evidence type="ECO:0000313" key="4">
    <source>
        <dbReference type="Proteomes" id="UP000182089"/>
    </source>
</evidence>
<feature type="signal peptide" evidence="2">
    <location>
        <begin position="1"/>
        <end position="25"/>
    </location>
</feature>
<name>A0ABY1A8Y0_9LACO</name>
<accession>A0ABY1A8Y0</accession>
<gene>
    <name evidence="3" type="ORF">SAMN05216431_10168</name>
</gene>
<comment type="caution">
    <text evidence="3">The sequence shown here is derived from an EMBL/GenBank/DDBJ whole genome shotgun (WGS) entry which is preliminary data.</text>
</comment>
<feature type="compositionally biased region" description="Low complexity" evidence="1">
    <location>
        <begin position="47"/>
        <end position="79"/>
    </location>
</feature>
<dbReference type="PROSITE" id="PS51257">
    <property type="entry name" value="PROKAR_LIPOPROTEIN"/>
    <property type="match status" value="1"/>
</dbReference>
<keyword evidence="2" id="KW-0732">Signal</keyword>
<organism evidence="3 4">
    <name type="scientific">Ligilactobacillus ruminis</name>
    <dbReference type="NCBI Taxonomy" id="1623"/>
    <lineage>
        <taxon>Bacteria</taxon>
        <taxon>Bacillati</taxon>
        <taxon>Bacillota</taxon>
        <taxon>Bacilli</taxon>
        <taxon>Lactobacillales</taxon>
        <taxon>Lactobacillaceae</taxon>
        <taxon>Ligilactobacillus</taxon>
    </lineage>
</organism>
<sequence length="290" mass="30901">MKKTALLSGLLLGASLLLVGCQSQSQNQTANSSSTKTAKVQKKAVKKASSVSNQTTSASSSSASSSSASTSSNTDSSSLASNNARLQAFNQQLTAKLGNVLLPRLTGLTGDPGYLNVSYQGNTANFTVKYIVSYTPHNLNDSGLTKQIPYAEFSKKTYNTSQEAQNALNNYREASNDQGLPSVTLTNNIKGYLNSGAGQRYLHWNEGNWSMTVHASVVNGEDPLTPAQTIAGLLENHYLPAPQSIGTGYFEANPTTQTLGQTLTWQKDNVVYTLKAHSAYTGIIMAESIK</sequence>
<feature type="region of interest" description="Disordered" evidence="1">
    <location>
        <begin position="26"/>
        <end position="79"/>
    </location>
</feature>
<evidence type="ECO:0000313" key="3">
    <source>
        <dbReference type="EMBL" id="SEM31758.1"/>
    </source>
</evidence>
<dbReference type="Proteomes" id="UP000182089">
    <property type="component" value="Unassembled WGS sequence"/>
</dbReference>
<reference evidence="3 4" key="1">
    <citation type="submission" date="2016-10" db="EMBL/GenBank/DDBJ databases">
        <authorList>
            <person name="Varghese N."/>
            <person name="Submissions S."/>
        </authorList>
    </citation>
    <scope>NUCLEOTIDE SEQUENCE [LARGE SCALE GENOMIC DNA]</scope>
    <source>
        <strain evidence="3 4">WC1T17</strain>
    </source>
</reference>
<feature type="chain" id="PRO_5047389153" description="Lipoprotein" evidence="2">
    <location>
        <begin position="26"/>
        <end position="290"/>
    </location>
</feature>